<keyword evidence="2 5" id="KW-0812">Transmembrane</keyword>
<name>A0A6C7EAB7_ILUCY</name>
<gene>
    <name evidence="7" type="ORF">YM304_12540</name>
</gene>
<organism evidence="7 8">
    <name type="scientific">Ilumatobacter coccineus (strain NBRC 103263 / KCTC 29153 / YM16-304)</name>
    <dbReference type="NCBI Taxonomy" id="1313172"/>
    <lineage>
        <taxon>Bacteria</taxon>
        <taxon>Bacillati</taxon>
        <taxon>Actinomycetota</taxon>
        <taxon>Acidimicrobiia</taxon>
        <taxon>Acidimicrobiales</taxon>
        <taxon>Ilumatobacteraceae</taxon>
        <taxon>Ilumatobacter</taxon>
    </lineage>
</organism>
<dbReference type="AlphaFoldDB" id="A0A6C7EAB7"/>
<feature type="transmembrane region" description="Helical" evidence="5">
    <location>
        <begin position="28"/>
        <end position="53"/>
    </location>
</feature>
<comment type="subcellular location">
    <subcellularLocation>
        <location evidence="1">Membrane</location>
        <topology evidence="1">Multi-pass membrane protein</topology>
    </subcellularLocation>
</comment>
<evidence type="ECO:0000256" key="5">
    <source>
        <dbReference type="SAM" id="Phobius"/>
    </source>
</evidence>
<dbReference type="RefSeq" id="WP_015440815.1">
    <property type="nucleotide sequence ID" value="NC_020520.1"/>
</dbReference>
<proteinExistence type="predicted"/>
<evidence type="ECO:0000313" key="7">
    <source>
        <dbReference type="EMBL" id="BAN01568.1"/>
    </source>
</evidence>
<dbReference type="Pfam" id="PF06271">
    <property type="entry name" value="RDD"/>
    <property type="match status" value="1"/>
</dbReference>
<dbReference type="PANTHER" id="PTHR38480">
    <property type="entry name" value="SLR0254 PROTEIN"/>
    <property type="match status" value="1"/>
</dbReference>
<dbReference type="OrthoDB" id="9787732at2"/>
<keyword evidence="3 5" id="KW-1133">Transmembrane helix</keyword>
<keyword evidence="8" id="KW-1185">Reference proteome</keyword>
<evidence type="ECO:0000259" key="6">
    <source>
        <dbReference type="Pfam" id="PF06271"/>
    </source>
</evidence>
<evidence type="ECO:0000256" key="4">
    <source>
        <dbReference type="ARBA" id="ARBA00023136"/>
    </source>
</evidence>
<evidence type="ECO:0000313" key="8">
    <source>
        <dbReference type="Proteomes" id="UP000011863"/>
    </source>
</evidence>
<accession>A0A6C7EAB7</accession>
<dbReference type="PANTHER" id="PTHR38480:SF1">
    <property type="entry name" value="SLR0254 PROTEIN"/>
    <property type="match status" value="1"/>
</dbReference>
<feature type="transmembrane region" description="Helical" evidence="5">
    <location>
        <begin position="59"/>
        <end position="78"/>
    </location>
</feature>
<evidence type="ECO:0000256" key="2">
    <source>
        <dbReference type="ARBA" id="ARBA00022692"/>
    </source>
</evidence>
<dbReference type="KEGG" id="aym:YM304_12540"/>
<dbReference type="GO" id="GO:0016020">
    <property type="term" value="C:membrane"/>
    <property type="evidence" value="ECO:0007669"/>
    <property type="project" value="UniProtKB-SubCell"/>
</dbReference>
<protein>
    <recommendedName>
        <fullName evidence="6">RDD domain-containing protein</fullName>
    </recommendedName>
</protein>
<evidence type="ECO:0000256" key="1">
    <source>
        <dbReference type="ARBA" id="ARBA00004141"/>
    </source>
</evidence>
<dbReference type="EMBL" id="AP012057">
    <property type="protein sequence ID" value="BAN01568.1"/>
    <property type="molecule type" value="Genomic_DNA"/>
</dbReference>
<sequence length="259" mass="27726">MTTTEHTGIITPEAVVLDVETAGFASRILAGVIDMAAIVISMALVGGIVSIILGGGDSTSQTVFAFTFFALIFGYPILFETFMRGRTPGKVALGLRAVTIDGAPIRLREATLRAMGGIVDRLLPPGGITGAIFVTITPRNQRVGDLIAGTIVIRDPVKFVPSPALWFSAPAGLETFAESIDPTAITVEQYTVIRSFLTRGATLSPEIRYALATDFADRLAATIRHQNHRAVQPEYFLICAMARYQRRFGPGRANSVAVS</sequence>
<feature type="domain" description="RDD" evidence="6">
    <location>
        <begin position="21"/>
        <end position="149"/>
    </location>
</feature>
<reference evidence="7 8" key="1">
    <citation type="journal article" date="2013" name="Int. J. Syst. Evol. Microbiol.">
        <title>Ilumatobacter nonamiense sp. nov. and Ilumatobacter coccineum sp. nov., isolated from seashore sand.</title>
        <authorList>
            <person name="Matsumoto A."/>
            <person name="Kasai H."/>
            <person name="Matsuo Y."/>
            <person name="Shizuri Y."/>
            <person name="Ichikawa N."/>
            <person name="Fujita N."/>
            <person name="Omura S."/>
            <person name="Takahashi Y."/>
        </authorList>
    </citation>
    <scope>NUCLEOTIDE SEQUENCE [LARGE SCALE GENOMIC DNA]</scope>
    <source>
        <strain evidence="8">NBRC 103263 / KCTC 29153 / YM16-304</strain>
    </source>
</reference>
<dbReference type="InterPro" id="IPR010432">
    <property type="entry name" value="RDD"/>
</dbReference>
<keyword evidence="4 5" id="KW-0472">Membrane</keyword>
<evidence type="ECO:0000256" key="3">
    <source>
        <dbReference type="ARBA" id="ARBA00022989"/>
    </source>
</evidence>
<dbReference type="Proteomes" id="UP000011863">
    <property type="component" value="Chromosome"/>
</dbReference>